<sequence length="333" mass="36275">MIIPNYNYARTLRLCLESVRAQTYPNIEVIVVDDRSTDDSVAIAHEYGADVTVTPENIGAPAARNLGAERAGGEVLFFLDSDVALAPDAVAGAAALLTGDPSVGGVCGTYDAEPLIRDSLVEEVRSLQLYAWIHGGQGDISTVYTALFAVRRDVWEEVGGFDPALRHSENADYGHRLSARYRIVLTEAVHGRHDHDDTLRVLISKMFHRARMHMPLYLRRPDFSGGPSNGLRGWATLAALGAVLTAPLAALAGLWALLLPVLLVVLSVVFDGGMYRMVLRRKGLWFCGYFTAVWFLVNVTVALAVFAGLAQWLLSARFRHTYDAPLAAPARSA</sequence>
<feature type="transmembrane region" description="Helical" evidence="1">
    <location>
        <begin position="254"/>
        <end position="274"/>
    </location>
</feature>
<dbReference type="EMBL" id="FOLM01000013">
    <property type="protein sequence ID" value="SFD31684.1"/>
    <property type="molecule type" value="Genomic_DNA"/>
</dbReference>
<feature type="domain" description="Glycosyltransferase 2-like" evidence="2">
    <location>
        <begin position="2"/>
        <end position="112"/>
    </location>
</feature>
<dbReference type="PANTHER" id="PTHR43685:SF2">
    <property type="entry name" value="GLYCOSYLTRANSFERASE 2-LIKE DOMAIN-CONTAINING PROTEIN"/>
    <property type="match status" value="1"/>
</dbReference>
<keyword evidence="1" id="KW-0472">Membrane</keyword>
<keyword evidence="1" id="KW-1133">Transmembrane helix</keyword>
<name>A0A1I1RBD9_9ACTN</name>
<dbReference type="InterPro" id="IPR050834">
    <property type="entry name" value="Glycosyltransf_2"/>
</dbReference>
<evidence type="ECO:0000259" key="2">
    <source>
        <dbReference type="Pfam" id="PF00535"/>
    </source>
</evidence>
<dbReference type="Gene3D" id="3.90.550.10">
    <property type="entry name" value="Spore Coat Polysaccharide Biosynthesis Protein SpsA, Chain A"/>
    <property type="match status" value="1"/>
</dbReference>
<evidence type="ECO:0000256" key="1">
    <source>
        <dbReference type="SAM" id="Phobius"/>
    </source>
</evidence>
<accession>A0A1I1RBD9</accession>
<evidence type="ECO:0000313" key="4">
    <source>
        <dbReference type="Proteomes" id="UP000199207"/>
    </source>
</evidence>
<evidence type="ECO:0000313" key="3">
    <source>
        <dbReference type="EMBL" id="SFD31684.1"/>
    </source>
</evidence>
<proteinExistence type="predicted"/>
<dbReference type="Pfam" id="PF00535">
    <property type="entry name" value="Glycos_transf_2"/>
    <property type="match status" value="1"/>
</dbReference>
<dbReference type="GO" id="GO:0016740">
    <property type="term" value="F:transferase activity"/>
    <property type="evidence" value="ECO:0007669"/>
    <property type="project" value="UniProtKB-KW"/>
</dbReference>
<protein>
    <submittedName>
        <fullName evidence="3">Glycosyltransferase, GT2 family</fullName>
    </submittedName>
</protein>
<dbReference type="InterPro" id="IPR001173">
    <property type="entry name" value="Glyco_trans_2-like"/>
</dbReference>
<dbReference type="InterPro" id="IPR029044">
    <property type="entry name" value="Nucleotide-diphossugar_trans"/>
</dbReference>
<feature type="transmembrane region" description="Helical" evidence="1">
    <location>
        <begin position="286"/>
        <end position="314"/>
    </location>
</feature>
<dbReference type="CDD" id="cd00761">
    <property type="entry name" value="Glyco_tranf_GTA_type"/>
    <property type="match status" value="1"/>
</dbReference>
<gene>
    <name evidence="3" type="ORF">SAMN05421773_11314</name>
</gene>
<dbReference type="PANTHER" id="PTHR43685">
    <property type="entry name" value="GLYCOSYLTRANSFERASE"/>
    <property type="match status" value="1"/>
</dbReference>
<keyword evidence="4" id="KW-1185">Reference proteome</keyword>
<dbReference type="Proteomes" id="UP000199207">
    <property type="component" value="Unassembled WGS sequence"/>
</dbReference>
<organism evidence="3 4">
    <name type="scientific">Streptomyces aidingensis</name>
    <dbReference type="NCBI Taxonomy" id="910347"/>
    <lineage>
        <taxon>Bacteria</taxon>
        <taxon>Bacillati</taxon>
        <taxon>Actinomycetota</taxon>
        <taxon>Actinomycetes</taxon>
        <taxon>Kitasatosporales</taxon>
        <taxon>Streptomycetaceae</taxon>
        <taxon>Streptomyces</taxon>
    </lineage>
</organism>
<reference evidence="3 4" key="1">
    <citation type="submission" date="2016-10" db="EMBL/GenBank/DDBJ databases">
        <authorList>
            <person name="de Groot N.N."/>
        </authorList>
    </citation>
    <scope>NUCLEOTIDE SEQUENCE [LARGE SCALE GENOMIC DNA]</scope>
    <source>
        <strain evidence="3 4">CGMCC 4.5739</strain>
    </source>
</reference>
<dbReference type="SUPFAM" id="SSF53448">
    <property type="entry name" value="Nucleotide-diphospho-sugar transferases"/>
    <property type="match status" value="1"/>
</dbReference>
<keyword evidence="1" id="KW-0812">Transmembrane</keyword>
<keyword evidence="3" id="KW-0808">Transferase</keyword>
<dbReference type="STRING" id="910347.SAMN05421773_11314"/>
<dbReference type="AlphaFoldDB" id="A0A1I1RBD9"/>